<feature type="coiled-coil region" evidence="1">
    <location>
        <begin position="257"/>
        <end position="314"/>
    </location>
</feature>
<evidence type="ECO:0000313" key="4">
    <source>
        <dbReference type="Proteomes" id="UP000319731"/>
    </source>
</evidence>
<dbReference type="EMBL" id="QEAO01000020">
    <property type="protein sequence ID" value="TPX33445.1"/>
    <property type="molecule type" value="Genomic_DNA"/>
</dbReference>
<sequence length="840" mass="97551">MARPESAWSRIASTHSIPRYRQNSYLESDDDTVRGSEVEDHTGFHQIPVIPVHSSNRPSPCEPLNPAPLSRSYVPPLSTDYGDVLVDSTPISRFFNGERAERRERESVNDGVVDFNGVGPTERIQFEGLVAANTDDVTVEARSLLNQWMNSPGLGVTDDLTDGILGSGSAAPDLIQRLGRAQARHQARDAINDVAGRRTKITDEVLAPWTERNDDRHDLARERREVMTMQRRSEMMRKIDDKRAKAAEERVRRDAEQEKTRREIERVRIQKDMAERIRKETMDRTTRRVEEHIAVDERRKVAASQRAKDRAEHEEEVRRVVDLKFSQIEAKGKTEREKDEKRKAAREQRAAKADEMFTLQKLKSLKRHFSGWKDLCLCGQYEMAKLQVVWRWRRINESLSRWKAAVRHRVSKREAERVERELKRQQQLIMRAVKHDRLTALNKALLAWQIGSKLSREETETARRHAERAKKMQQLLSKMQNDHNSLDPDDQMASNNVEAPSLSHFTSSHDTAESGIPSLPVAAKQHGYSTTTPSQPVSGRSSPSRMSYSSSRKSQAVRTAKDLQLLAQMEQREVERKHRREALEDLKRQREAEVKQKQMEDEKRKQDAVLEEKRRAVEQKREEKRLAQLAEEQKAAAKVKMASLLAQASRHHSMALLKYRGIFPWKKFIANLQVLKEQADTFTTIQALRLPFKMWLFALEARRRQREDAATRFRDTTLLKLVMQEWKSSVASQQDLLVHAQAMSSKGLLQQFFVCWKEELVAKQNERQRIDEEMQTKADAFVKQCLPRRYFGEWRQGVVKSKEKKWRQYRRTVLLDRAKELLIHSKLSNTSSDAMDVYIP</sequence>
<keyword evidence="1" id="KW-0175">Coiled coil</keyword>
<dbReference type="AlphaFoldDB" id="A0A507C7I3"/>
<feature type="compositionally biased region" description="Polar residues" evidence="2">
    <location>
        <begin position="527"/>
        <end position="537"/>
    </location>
</feature>
<proteinExistence type="predicted"/>
<organism evidence="3 4">
    <name type="scientific">Synchytrium microbalum</name>
    <dbReference type="NCBI Taxonomy" id="1806994"/>
    <lineage>
        <taxon>Eukaryota</taxon>
        <taxon>Fungi</taxon>
        <taxon>Fungi incertae sedis</taxon>
        <taxon>Chytridiomycota</taxon>
        <taxon>Chytridiomycota incertae sedis</taxon>
        <taxon>Chytridiomycetes</taxon>
        <taxon>Synchytriales</taxon>
        <taxon>Synchytriaceae</taxon>
        <taxon>Synchytrium</taxon>
    </lineage>
</organism>
<dbReference type="OrthoDB" id="2135514at2759"/>
<dbReference type="InterPro" id="IPR052270">
    <property type="entry name" value="CACF_protein"/>
</dbReference>
<feature type="compositionally biased region" description="Low complexity" evidence="2">
    <location>
        <begin position="538"/>
        <end position="554"/>
    </location>
</feature>
<feature type="coiled-coil region" evidence="1">
    <location>
        <begin position="408"/>
        <end position="435"/>
    </location>
</feature>
<dbReference type="RefSeq" id="XP_031024420.1">
    <property type="nucleotide sequence ID" value="XM_031169584.1"/>
</dbReference>
<comment type="caution">
    <text evidence="3">The sequence shown here is derived from an EMBL/GenBank/DDBJ whole genome shotgun (WGS) entry which is preliminary data.</text>
</comment>
<reference evidence="3 4" key="1">
    <citation type="journal article" date="2019" name="Sci. Rep.">
        <title>Comparative genomics of chytrid fungi reveal insights into the obligate biotrophic and pathogenic lifestyle of Synchytrium endobioticum.</title>
        <authorList>
            <person name="van de Vossenberg B.T.L.H."/>
            <person name="Warris S."/>
            <person name="Nguyen H.D.T."/>
            <person name="van Gent-Pelzer M.P.E."/>
            <person name="Joly D.L."/>
            <person name="van de Geest H.C."/>
            <person name="Bonants P.J.M."/>
            <person name="Smith D.S."/>
            <person name="Levesque C.A."/>
            <person name="van der Lee T.A.J."/>
        </authorList>
    </citation>
    <scope>NUCLEOTIDE SEQUENCE [LARGE SCALE GENOMIC DNA]</scope>
    <source>
        <strain evidence="3 4">JEL517</strain>
    </source>
</reference>
<evidence type="ECO:0008006" key="5">
    <source>
        <dbReference type="Google" id="ProtNLM"/>
    </source>
</evidence>
<keyword evidence="4" id="KW-1185">Reference proteome</keyword>
<evidence type="ECO:0000256" key="2">
    <source>
        <dbReference type="SAM" id="MobiDB-lite"/>
    </source>
</evidence>
<feature type="region of interest" description="Disordered" evidence="2">
    <location>
        <begin position="524"/>
        <end position="559"/>
    </location>
</feature>
<dbReference type="Proteomes" id="UP000319731">
    <property type="component" value="Unassembled WGS sequence"/>
</dbReference>
<dbReference type="PANTHER" id="PTHR22028">
    <property type="entry name" value="SFI1 SPINDLE BODY DOMAIN-CONTAINING PROTEIN-RELATED"/>
    <property type="match status" value="1"/>
</dbReference>
<accession>A0A507C7I3</accession>
<feature type="region of interest" description="Disordered" evidence="2">
    <location>
        <begin position="590"/>
        <end position="611"/>
    </location>
</feature>
<dbReference type="PANTHER" id="PTHR22028:SF5">
    <property type="entry name" value="COILED-COIL DOMAIN-CONTAINING PROTEIN 191"/>
    <property type="match status" value="1"/>
</dbReference>
<evidence type="ECO:0000313" key="3">
    <source>
        <dbReference type="EMBL" id="TPX33445.1"/>
    </source>
</evidence>
<gene>
    <name evidence="3" type="ORF">SmJEL517_g03656</name>
</gene>
<evidence type="ECO:0000256" key="1">
    <source>
        <dbReference type="SAM" id="Coils"/>
    </source>
</evidence>
<name>A0A507C7I3_9FUNG</name>
<protein>
    <recommendedName>
        <fullName evidence="5">Sfi1 spindle body domain-containing protein</fullName>
    </recommendedName>
</protein>
<dbReference type="GeneID" id="42004881"/>